<evidence type="ECO:0000313" key="1">
    <source>
        <dbReference type="EMBL" id="EHL30269.1"/>
    </source>
</evidence>
<organism evidence="1 2">
    <name type="scientific">Legionella drancourtii LLAP12</name>
    <dbReference type="NCBI Taxonomy" id="658187"/>
    <lineage>
        <taxon>Bacteria</taxon>
        <taxon>Pseudomonadati</taxon>
        <taxon>Pseudomonadota</taxon>
        <taxon>Gammaproteobacteria</taxon>
        <taxon>Legionellales</taxon>
        <taxon>Legionellaceae</taxon>
        <taxon>Legionella</taxon>
    </lineage>
</organism>
<evidence type="ECO:0000313" key="2">
    <source>
        <dbReference type="Proteomes" id="UP000002770"/>
    </source>
</evidence>
<gene>
    <name evidence="1" type="ORF">LDG_7779</name>
</gene>
<dbReference type="Proteomes" id="UP000002770">
    <property type="component" value="Unassembled WGS sequence"/>
</dbReference>
<keyword evidence="2" id="KW-1185">Reference proteome</keyword>
<accession>G9ER68</accession>
<sequence>MDWQKTKFTLSQALACLCHRQSGLSSQRFSTQYQRMLKCFLSPVQK</sequence>
<dbReference type="AlphaFoldDB" id="G9ER68"/>
<dbReference type="EMBL" id="JH413833">
    <property type="protein sequence ID" value="EHL30269.1"/>
    <property type="molecule type" value="Genomic_DNA"/>
</dbReference>
<dbReference type="HOGENOM" id="CLU_3185296_0_0_6"/>
<protein>
    <submittedName>
        <fullName evidence="1">Uncharacterized protein</fullName>
    </submittedName>
</protein>
<dbReference type="InParanoid" id="G9ER68"/>
<name>G9ER68_9GAMM</name>
<reference evidence="1 2" key="1">
    <citation type="journal article" date="2011" name="BMC Genomics">
        <title>Insight into cross-talk between intra-amoebal pathogens.</title>
        <authorList>
            <person name="Gimenez G."/>
            <person name="Bertelli C."/>
            <person name="Moliner C."/>
            <person name="Robert C."/>
            <person name="Raoult D."/>
            <person name="Fournier P.E."/>
            <person name="Greub G."/>
        </authorList>
    </citation>
    <scope>NUCLEOTIDE SEQUENCE [LARGE SCALE GENOMIC DNA]</scope>
    <source>
        <strain evidence="1 2">LLAP12</strain>
    </source>
</reference>
<proteinExistence type="predicted"/>